<dbReference type="SUPFAM" id="SSF54001">
    <property type="entry name" value="Cysteine proteinases"/>
    <property type="match status" value="1"/>
</dbReference>
<evidence type="ECO:0000259" key="1">
    <source>
        <dbReference type="PROSITE" id="PS50235"/>
    </source>
</evidence>
<dbReference type="PROSITE" id="PS50235">
    <property type="entry name" value="USP_3"/>
    <property type="match status" value="1"/>
</dbReference>
<dbReference type="PROSITE" id="PS00973">
    <property type="entry name" value="USP_2"/>
    <property type="match status" value="1"/>
</dbReference>
<dbReference type="GO" id="GO:0004843">
    <property type="term" value="F:cysteine-type deubiquitinase activity"/>
    <property type="evidence" value="ECO:0007669"/>
    <property type="project" value="InterPro"/>
</dbReference>
<sequence length="430" mass="50741">MPIVNQHYVKKINEYIRIKISKNDPIPGDIFNINEYVDFNTTIDPNLVFYCKTRKPPIIFNIIDKNSNKYFDLSKYIKNPDIWIRSNLQYSIARPIMNFGSSCFFGTAMQLIFSMLDLYKFIKNMPKYYNLNVPKDKAQAYDYIRNLLILMKTKSNKYGPPITNIDFPYYPFIEKQFNVKQKPDPNKPLKNEEGDIDEFYILFVSDILKWPRKLFTTTVINHKYHVINTNIDLSNEEERLTMYIIRNDIIKPNNEDPLKNKNTLEDCLYDQYANVELKSGSASHESHGNRNAYYDFTEIKFIPDFWYIHLDIITSPHRTKYELNLKINTTLVFTHLNDDGNKSTETYVLKGIVFHQGNSIETGHYTALILSELNKSASEFEYQYYNDGIIPTKITFPLNSKFIPLDKLPDYKINTPYILVYMVIQRIHPI</sequence>
<dbReference type="InterPro" id="IPR001394">
    <property type="entry name" value="Peptidase_C19_UCH"/>
</dbReference>
<dbReference type="InterPro" id="IPR028889">
    <property type="entry name" value="USP"/>
</dbReference>
<dbReference type="InterPro" id="IPR038765">
    <property type="entry name" value="Papain-like_cys_pep_sf"/>
</dbReference>
<dbReference type="GO" id="GO:0016579">
    <property type="term" value="P:protein deubiquitination"/>
    <property type="evidence" value="ECO:0007669"/>
    <property type="project" value="InterPro"/>
</dbReference>
<dbReference type="Gene3D" id="3.90.70.10">
    <property type="entry name" value="Cysteine proteinases"/>
    <property type="match status" value="1"/>
</dbReference>
<organism evidence="2">
    <name type="scientific">viral metagenome</name>
    <dbReference type="NCBI Taxonomy" id="1070528"/>
    <lineage>
        <taxon>unclassified sequences</taxon>
        <taxon>metagenomes</taxon>
        <taxon>organismal metagenomes</taxon>
    </lineage>
</organism>
<dbReference type="InterPro" id="IPR018200">
    <property type="entry name" value="USP_CS"/>
</dbReference>
<name>A0A6C0LRM4_9ZZZZ</name>
<reference evidence="2" key="1">
    <citation type="journal article" date="2020" name="Nature">
        <title>Giant virus diversity and host interactions through global metagenomics.</title>
        <authorList>
            <person name="Schulz F."/>
            <person name="Roux S."/>
            <person name="Paez-Espino D."/>
            <person name="Jungbluth S."/>
            <person name="Walsh D.A."/>
            <person name="Denef V.J."/>
            <person name="McMahon K.D."/>
            <person name="Konstantinidis K.T."/>
            <person name="Eloe-Fadrosh E.A."/>
            <person name="Kyrpides N.C."/>
            <person name="Woyke T."/>
        </authorList>
    </citation>
    <scope>NUCLEOTIDE SEQUENCE</scope>
    <source>
        <strain evidence="2">GVMAG-S-1014582-52</strain>
    </source>
</reference>
<dbReference type="Pfam" id="PF00443">
    <property type="entry name" value="UCH"/>
    <property type="match status" value="1"/>
</dbReference>
<protein>
    <recommendedName>
        <fullName evidence="1">USP domain-containing protein</fullName>
    </recommendedName>
</protein>
<feature type="domain" description="USP" evidence="1">
    <location>
        <begin position="94"/>
        <end position="424"/>
    </location>
</feature>
<accession>A0A6C0LRM4</accession>
<dbReference type="AlphaFoldDB" id="A0A6C0LRM4"/>
<evidence type="ECO:0000313" key="2">
    <source>
        <dbReference type="EMBL" id="QHU33063.1"/>
    </source>
</evidence>
<dbReference type="EMBL" id="MN740556">
    <property type="protein sequence ID" value="QHU33063.1"/>
    <property type="molecule type" value="Genomic_DNA"/>
</dbReference>
<dbReference type="CDD" id="cd02257">
    <property type="entry name" value="Peptidase_C19"/>
    <property type="match status" value="1"/>
</dbReference>
<proteinExistence type="predicted"/>